<keyword evidence="4" id="KW-1185">Reference proteome</keyword>
<feature type="domain" description="DUF732" evidence="2">
    <location>
        <begin position="36"/>
        <end position="110"/>
    </location>
</feature>
<evidence type="ECO:0000259" key="2">
    <source>
        <dbReference type="Pfam" id="PF05305"/>
    </source>
</evidence>
<name>A0ABU7M6U8_9ACTN</name>
<comment type="caution">
    <text evidence="3">The sequence shown here is derived from an EMBL/GenBank/DDBJ whole genome shotgun (WGS) entry which is preliminary data.</text>
</comment>
<organism evidence="3 4">
    <name type="scientific">Gordonia sesuvii</name>
    <dbReference type="NCBI Taxonomy" id="3116777"/>
    <lineage>
        <taxon>Bacteria</taxon>
        <taxon>Bacillati</taxon>
        <taxon>Actinomycetota</taxon>
        <taxon>Actinomycetes</taxon>
        <taxon>Mycobacteriales</taxon>
        <taxon>Gordoniaceae</taxon>
        <taxon>Gordonia</taxon>
    </lineage>
</organism>
<gene>
    <name evidence="3" type="ORF">VZC37_00660</name>
</gene>
<feature type="signal peptide" evidence="1">
    <location>
        <begin position="1"/>
        <end position="21"/>
    </location>
</feature>
<evidence type="ECO:0000313" key="4">
    <source>
        <dbReference type="Proteomes" id="UP001347146"/>
    </source>
</evidence>
<dbReference type="EMBL" id="JAZDUF010000001">
    <property type="protein sequence ID" value="MEE3848823.1"/>
    <property type="molecule type" value="Genomic_DNA"/>
</dbReference>
<reference evidence="3 4" key="1">
    <citation type="submission" date="2024-01" db="EMBL/GenBank/DDBJ databases">
        <title>Draft genome sequence of Gordonia sp. LSe1-13.</title>
        <authorList>
            <person name="Suphannarot A."/>
            <person name="Mingma R."/>
        </authorList>
    </citation>
    <scope>NUCLEOTIDE SEQUENCE [LARGE SCALE GENOMIC DNA]</scope>
    <source>
        <strain evidence="3 4">LSe1-13</strain>
    </source>
</reference>
<sequence>MRVLGCALFVVLILTACGDQSYDTPDGAADPQVVEADSNYVRELSAQGFPIDQPPRVIYFGRQVCHMIGSGATPDRVRTFIVDIVAGSPAAHSAGIDQVLLITIRHLCPQHWPSSSAPTAPR</sequence>
<dbReference type="InterPro" id="IPR007969">
    <property type="entry name" value="DUF732"/>
</dbReference>
<feature type="chain" id="PRO_5046080634" evidence="1">
    <location>
        <begin position="22"/>
        <end position="122"/>
    </location>
</feature>
<dbReference type="RefSeq" id="WP_330430492.1">
    <property type="nucleotide sequence ID" value="NZ_JAZDUF010000001.1"/>
</dbReference>
<dbReference type="Proteomes" id="UP001347146">
    <property type="component" value="Unassembled WGS sequence"/>
</dbReference>
<keyword evidence="1" id="KW-0732">Signal</keyword>
<accession>A0ABU7M6U8</accession>
<dbReference type="Pfam" id="PF05305">
    <property type="entry name" value="DUF732"/>
    <property type="match status" value="1"/>
</dbReference>
<evidence type="ECO:0000313" key="3">
    <source>
        <dbReference type="EMBL" id="MEE3848823.1"/>
    </source>
</evidence>
<proteinExistence type="predicted"/>
<dbReference type="PROSITE" id="PS51257">
    <property type="entry name" value="PROKAR_LIPOPROTEIN"/>
    <property type="match status" value="1"/>
</dbReference>
<protein>
    <submittedName>
        <fullName evidence="3">DUF732 domain-containing protein</fullName>
    </submittedName>
</protein>
<evidence type="ECO:0000256" key="1">
    <source>
        <dbReference type="SAM" id="SignalP"/>
    </source>
</evidence>